<dbReference type="RefSeq" id="WP_179714273.1">
    <property type="nucleotide sequence ID" value="NZ_JBEPMQ010000004.1"/>
</dbReference>
<protein>
    <submittedName>
        <fullName evidence="1">Putative sporulation protein YtxC</fullName>
    </submittedName>
</protein>
<dbReference type="InterPro" id="IPR014199">
    <property type="entry name" value="Spore_YtxC"/>
</dbReference>
<gene>
    <name evidence="1" type="ORF">SAMN05877753_105214</name>
</gene>
<name>A0A285CV71_9BACI</name>
<dbReference type="AlphaFoldDB" id="A0A285CV71"/>
<sequence>MFQVHFEETEEAKELLSFLTKTMSSSLFIEGIEILHNDRTISIRYPNEVHQECLQLLRNSLKGFIIAFKKEKWFEKLLEQQYYYNEAEERHQILEILHSILEGEREDIELLPYIDENEMLERILQEFLSEQPSFYFESFETFRLKPYFEHLMNYLDAAIDEYKMEQEYQAFVHMLRDFLKGRESKYKKIFLVDQDGFQFFIEGGIPLKRSELAKIIDRKLVTNHPIYVDSVTIAPLISIAPEEVYVFTDNMDQGMVVTLKNIFEEKLTVFPLESYPFQEQVKY</sequence>
<accession>A0A285CV71</accession>
<evidence type="ECO:0000313" key="2">
    <source>
        <dbReference type="Proteomes" id="UP000219546"/>
    </source>
</evidence>
<evidence type="ECO:0000313" key="1">
    <source>
        <dbReference type="EMBL" id="SNX71452.1"/>
    </source>
</evidence>
<dbReference type="Pfam" id="PF08812">
    <property type="entry name" value="YtxC"/>
    <property type="match status" value="1"/>
</dbReference>
<organism evidence="1 2">
    <name type="scientific">Bacillus oleivorans</name>
    <dbReference type="NCBI Taxonomy" id="1448271"/>
    <lineage>
        <taxon>Bacteria</taxon>
        <taxon>Bacillati</taxon>
        <taxon>Bacillota</taxon>
        <taxon>Bacilli</taxon>
        <taxon>Bacillales</taxon>
        <taxon>Bacillaceae</taxon>
        <taxon>Bacillus</taxon>
    </lineage>
</organism>
<dbReference type="EMBL" id="OAOP01000005">
    <property type="protein sequence ID" value="SNX71452.1"/>
    <property type="molecule type" value="Genomic_DNA"/>
</dbReference>
<proteinExistence type="predicted"/>
<dbReference type="NCBIfam" id="TIGR02834">
    <property type="entry name" value="spo_ytxC"/>
    <property type="match status" value="1"/>
</dbReference>
<reference evidence="1 2" key="1">
    <citation type="submission" date="2017-08" db="EMBL/GenBank/DDBJ databases">
        <authorList>
            <person name="de Groot N.N."/>
        </authorList>
    </citation>
    <scope>NUCLEOTIDE SEQUENCE [LARGE SCALE GENOMIC DNA]</scope>
    <source>
        <strain evidence="1 2">JC228</strain>
    </source>
</reference>
<dbReference type="Proteomes" id="UP000219546">
    <property type="component" value="Unassembled WGS sequence"/>
</dbReference>
<keyword evidence="2" id="KW-1185">Reference proteome</keyword>